<keyword evidence="3" id="KW-1185">Reference proteome</keyword>
<dbReference type="PANTHER" id="PTHR37049:SF4">
    <property type="entry name" value="RHODANESE DOMAIN-CONTAINING PROTEIN"/>
    <property type="match status" value="1"/>
</dbReference>
<evidence type="ECO:0000256" key="1">
    <source>
        <dbReference type="SAM" id="SignalP"/>
    </source>
</evidence>
<sequence length="758" mass="83012">MGGSAFMRCLWAAAAGLLLEARGDPSACRLSPEEYRESVVLQGLNFDGAYELSLAAGLDCLGEITAPLGGVNQSLHAVADFYEQFYAFRYICIDPEDSEQSQAPPFDFGIYGSARGGGASAEASKVDIVKELRQLAASLPEEPSLADWFLPANTLFYRLRDSHVDWKNGGTKADTVLNQFIFFLQDDSSLEAARIEVSAKGKVVVDGYADARFTSAGRELASIDGLPPMQWFRAEMVENPAFNYGFKSLGPRFNRMLTLGRVGLAWLGSHVGDVSQMKPTVEVKYQDGTTGTWSWRWLLLTRSLSACQRFDAECTLNLLKKPLQSPGTLYANALEAFTALQSAHESALTNVAPEFPDDTMLQRLQEDEGLRSLLRIEEHQVPGTKAHAKQAKSARSAAAEPSEVFPRRWLLDPALSPMGASYGYAQLQRGPEGELFAVMKFPRFYLTPDESGGFDVQSRFPDFWKEFLQEAESHQVTKLLVDVSGNAGGFVDLAYLFVRALFPLLEFPVLCNEYDRPVGSLFEAWRKVNITPLVSFLKSPGASAARVKNLTSAKQRELEALLHGVTRACIALDVLSYDDFMLVQEAVDTLELGEMDADTLQQTVKVLSESAASFGNPFTLYLTAFSAEGQVFNPFEETRFRRRGGQENVELSALFHVEDCVAVYTKQFVDALAGVKNPFKDILFLSDGLCGSSCDTAARTAYMLSQQLAVEEGTPKVRFAAFGGLGGTAAEARRTLSATSFPGGNVMSSAMGLLYNPV</sequence>
<dbReference type="InterPro" id="IPR052766">
    <property type="entry name" value="S41A_metabolite_peptidase"/>
</dbReference>
<protein>
    <recommendedName>
        <fullName evidence="4">Tail specific protease domain-containing protein</fullName>
    </recommendedName>
</protein>
<keyword evidence="1" id="KW-0732">Signal</keyword>
<feature type="chain" id="PRO_5041352697" description="Tail specific protease domain-containing protein" evidence="1">
    <location>
        <begin position="24"/>
        <end position="758"/>
    </location>
</feature>
<dbReference type="EMBL" id="CAUJNA010000192">
    <property type="protein sequence ID" value="CAJ1373407.1"/>
    <property type="molecule type" value="Genomic_DNA"/>
</dbReference>
<dbReference type="Proteomes" id="UP001178507">
    <property type="component" value="Unassembled WGS sequence"/>
</dbReference>
<evidence type="ECO:0000313" key="2">
    <source>
        <dbReference type="EMBL" id="CAJ1373407.1"/>
    </source>
</evidence>
<evidence type="ECO:0008006" key="4">
    <source>
        <dbReference type="Google" id="ProtNLM"/>
    </source>
</evidence>
<dbReference type="PANTHER" id="PTHR37049">
    <property type="entry name" value="PEPTIDASE S41 FAMILY PROTEIN"/>
    <property type="match status" value="1"/>
</dbReference>
<comment type="caution">
    <text evidence="2">The sequence shown here is derived from an EMBL/GenBank/DDBJ whole genome shotgun (WGS) entry which is preliminary data.</text>
</comment>
<dbReference type="AlphaFoldDB" id="A0AA36HQI3"/>
<feature type="signal peptide" evidence="1">
    <location>
        <begin position="1"/>
        <end position="23"/>
    </location>
</feature>
<evidence type="ECO:0000313" key="3">
    <source>
        <dbReference type="Proteomes" id="UP001178507"/>
    </source>
</evidence>
<proteinExistence type="predicted"/>
<feature type="non-terminal residue" evidence="2">
    <location>
        <position position="758"/>
    </location>
</feature>
<reference evidence="2" key="1">
    <citation type="submission" date="2023-08" db="EMBL/GenBank/DDBJ databases">
        <authorList>
            <person name="Chen Y."/>
            <person name="Shah S."/>
            <person name="Dougan E. K."/>
            <person name="Thang M."/>
            <person name="Chan C."/>
        </authorList>
    </citation>
    <scope>NUCLEOTIDE SEQUENCE</scope>
</reference>
<name>A0AA36HQI3_9DINO</name>
<gene>
    <name evidence="2" type="ORF">EVOR1521_LOCUS3231</name>
</gene>
<accession>A0AA36HQI3</accession>
<organism evidence="2 3">
    <name type="scientific">Effrenium voratum</name>
    <dbReference type="NCBI Taxonomy" id="2562239"/>
    <lineage>
        <taxon>Eukaryota</taxon>
        <taxon>Sar</taxon>
        <taxon>Alveolata</taxon>
        <taxon>Dinophyceae</taxon>
        <taxon>Suessiales</taxon>
        <taxon>Symbiodiniaceae</taxon>
        <taxon>Effrenium</taxon>
    </lineage>
</organism>